<dbReference type="AlphaFoldDB" id="A0A158J815"/>
<reference evidence="1" key="1">
    <citation type="submission" date="2016-01" db="EMBL/GenBank/DDBJ databases">
        <authorList>
            <person name="Peeters C."/>
        </authorList>
    </citation>
    <scope>NUCLEOTIDE SEQUENCE [LARGE SCALE GENOMIC DNA]</scope>
    <source>
        <strain evidence="1">LMG 22940</strain>
    </source>
</reference>
<proteinExistence type="predicted"/>
<protein>
    <submittedName>
        <fullName evidence="1">Uncharacterized protein</fullName>
    </submittedName>
</protein>
<sequence length="202" mass="22084">MPSKAQARFTRYFPTRRRCRAMGLSYQARPKFVRNIVRDSNLPRALLQSARCPDCPGRRTSFPLSVPIMPRANALCLVTLIASGHPRLLAALRWQEETSRDCVITRVGGTLAPTVHAALAPISLAAHFPFLLPLVTDKDSQLSSGPAPGRTNALRVMPCSSLDVSACRRGHARLPNAVSATTRAKATMEPIGLLAQRIERSH</sequence>
<keyword evidence="2" id="KW-1185">Reference proteome</keyword>
<accession>A0A158J815</accession>
<evidence type="ECO:0000313" key="1">
    <source>
        <dbReference type="EMBL" id="SAL64480.1"/>
    </source>
</evidence>
<gene>
    <name evidence="1" type="ORF">AWB68_03514</name>
</gene>
<organism evidence="1 2">
    <name type="scientific">Caballeronia choica</name>
    <dbReference type="NCBI Taxonomy" id="326476"/>
    <lineage>
        <taxon>Bacteria</taxon>
        <taxon>Pseudomonadati</taxon>
        <taxon>Pseudomonadota</taxon>
        <taxon>Betaproteobacteria</taxon>
        <taxon>Burkholderiales</taxon>
        <taxon>Burkholderiaceae</taxon>
        <taxon>Caballeronia</taxon>
    </lineage>
</organism>
<evidence type="ECO:0000313" key="2">
    <source>
        <dbReference type="Proteomes" id="UP000054770"/>
    </source>
</evidence>
<dbReference type="EMBL" id="FCON02000035">
    <property type="protein sequence ID" value="SAL64480.1"/>
    <property type="molecule type" value="Genomic_DNA"/>
</dbReference>
<name>A0A158J815_9BURK</name>
<dbReference type="Proteomes" id="UP000054770">
    <property type="component" value="Unassembled WGS sequence"/>
</dbReference>
<comment type="caution">
    <text evidence="1">The sequence shown here is derived from an EMBL/GenBank/DDBJ whole genome shotgun (WGS) entry which is preliminary data.</text>
</comment>